<name>A0A6J1X7Z6_GALME</name>
<reference evidence="5" key="1">
    <citation type="submission" date="2025-08" db="UniProtKB">
        <authorList>
            <consortium name="RefSeq"/>
        </authorList>
    </citation>
    <scope>IDENTIFICATION</scope>
    <source>
        <tissue evidence="5">Whole larvae</tissue>
    </source>
</reference>
<keyword evidence="2" id="KW-0812">Transmembrane</keyword>
<dbReference type="RefSeq" id="XP_026763033.2">
    <property type="nucleotide sequence ID" value="XM_026907232.3"/>
</dbReference>
<accession>A0A6J1X7Z6</accession>
<evidence type="ECO:0000256" key="3">
    <source>
        <dbReference type="SAM" id="SignalP"/>
    </source>
</evidence>
<proteinExistence type="predicted"/>
<feature type="transmembrane region" description="Helical" evidence="2">
    <location>
        <begin position="285"/>
        <end position="311"/>
    </location>
</feature>
<keyword evidence="3" id="KW-0732">Signal</keyword>
<feature type="region of interest" description="Disordered" evidence="1">
    <location>
        <begin position="387"/>
        <end position="411"/>
    </location>
</feature>
<feature type="signal peptide" evidence="3">
    <location>
        <begin position="1"/>
        <end position="20"/>
    </location>
</feature>
<keyword evidence="2" id="KW-0472">Membrane</keyword>
<dbReference type="KEGG" id="gmw:113521637"/>
<organism evidence="4 5">
    <name type="scientific">Galleria mellonella</name>
    <name type="common">Greater wax moth</name>
    <dbReference type="NCBI Taxonomy" id="7137"/>
    <lineage>
        <taxon>Eukaryota</taxon>
        <taxon>Metazoa</taxon>
        <taxon>Ecdysozoa</taxon>
        <taxon>Arthropoda</taxon>
        <taxon>Hexapoda</taxon>
        <taxon>Insecta</taxon>
        <taxon>Pterygota</taxon>
        <taxon>Neoptera</taxon>
        <taxon>Endopterygota</taxon>
        <taxon>Lepidoptera</taxon>
        <taxon>Glossata</taxon>
        <taxon>Ditrysia</taxon>
        <taxon>Pyraloidea</taxon>
        <taxon>Pyralidae</taxon>
        <taxon>Galleriinae</taxon>
        <taxon>Galleria</taxon>
    </lineage>
</organism>
<dbReference type="AlphaFoldDB" id="A0A6J1X7Z6"/>
<feature type="transmembrane region" description="Helical" evidence="2">
    <location>
        <begin position="184"/>
        <end position="201"/>
    </location>
</feature>
<feature type="chain" id="PRO_5047278725" evidence="3">
    <location>
        <begin position="21"/>
        <end position="449"/>
    </location>
</feature>
<dbReference type="Proteomes" id="UP001652740">
    <property type="component" value="Unplaced"/>
</dbReference>
<evidence type="ECO:0000313" key="4">
    <source>
        <dbReference type="Proteomes" id="UP001652740"/>
    </source>
</evidence>
<sequence>MRKFKFLLFLLSFSVYYISSEKQTGPDPWDDDTYTIPVVNDNVPPDLRYEPRKNIRKENVLGISDIFFRRMLAIMLKSGQSKENEDGSIDIVLQMKFDAERWAILENLLKSDSAITETSLRRSMGYIEEAVYKSTILDKIKMAWSDYIQYYLVEYRTCITWTLGLLGVSITFLWLWNHMSHRHVLILIFVALYLYEVFVSYKEAEQQEVKQFLSALQSCKWQFWKSDCEIPPPDIVLFMKYMNPLKIALRMFTSIISEPMIALSDTVKTMVTGITDGLWFPFDKIVYGILILSFNSLLVVLLIMILFNYILNIPFNLSFCGLMSIGVTQRNRTLLTQRNNESRAEQIESADRISGATLDRFLDVVSRALGSTGAAIGQQSNVNSENIPRISSTTVGKSKLHRSASTGRLPSASYETTNRICLESTKQYNKNTGKFKIGPKDGSGDAYCN</sequence>
<keyword evidence="2" id="KW-1133">Transmembrane helix</keyword>
<dbReference type="GeneID" id="113521637"/>
<feature type="compositionally biased region" description="Polar residues" evidence="1">
    <location>
        <begin position="387"/>
        <end position="396"/>
    </location>
</feature>
<feature type="transmembrane region" description="Helical" evidence="2">
    <location>
        <begin position="159"/>
        <end position="177"/>
    </location>
</feature>
<dbReference type="InParanoid" id="A0A6J1X7Z6"/>
<gene>
    <name evidence="5" type="primary">LOC113521637</name>
</gene>
<evidence type="ECO:0000313" key="5">
    <source>
        <dbReference type="RefSeq" id="XP_026763033.2"/>
    </source>
</evidence>
<keyword evidence="4" id="KW-1185">Reference proteome</keyword>
<evidence type="ECO:0000256" key="2">
    <source>
        <dbReference type="SAM" id="Phobius"/>
    </source>
</evidence>
<protein>
    <submittedName>
        <fullName evidence="5">Uncharacterized protein LOC113521637</fullName>
    </submittedName>
</protein>
<evidence type="ECO:0000256" key="1">
    <source>
        <dbReference type="SAM" id="MobiDB-lite"/>
    </source>
</evidence>